<gene>
    <name evidence="2" type="ordered locus">Ecym_5443</name>
</gene>
<protein>
    <submittedName>
        <fullName evidence="2">Uncharacterized protein</fullName>
    </submittedName>
</protein>
<organism evidence="2 3">
    <name type="scientific">Eremothecium cymbalariae (strain CBS 270.75 / DBVPG 7215 / KCTC 17166 / NRRL Y-17582)</name>
    <name type="common">Yeast</name>
    <dbReference type="NCBI Taxonomy" id="931890"/>
    <lineage>
        <taxon>Eukaryota</taxon>
        <taxon>Fungi</taxon>
        <taxon>Dikarya</taxon>
        <taxon>Ascomycota</taxon>
        <taxon>Saccharomycotina</taxon>
        <taxon>Saccharomycetes</taxon>
        <taxon>Saccharomycetales</taxon>
        <taxon>Saccharomycetaceae</taxon>
        <taxon>Eremothecium</taxon>
    </lineage>
</organism>
<feature type="region of interest" description="Disordered" evidence="1">
    <location>
        <begin position="1"/>
        <end position="54"/>
    </location>
</feature>
<evidence type="ECO:0000313" key="2">
    <source>
        <dbReference type="EMBL" id="AET40194.1"/>
    </source>
</evidence>
<dbReference type="OrthoDB" id="4067976at2759"/>
<dbReference type="OMA" id="FWKNIET"/>
<dbReference type="EMBL" id="CP002501">
    <property type="protein sequence ID" value="AET40194.1"/>
    <property type="molecule type" value="Genomic_DNA"/>
</dbReference>
<dbReference type="RefSeq" id="XP_003647011.1">
    <property type="nucleotide sequence ID" value="XM_003646963.1"/>
</dbReference>
<dbReference type="InParanoid" id="I6NDQ2"/>
<dbReference type="Proteomes" id="UP000006790">
    <property type="component" value="Chromosome 5"/>
</dbReference>
<proteinExistence type="predicted"/>
<dbReference type="KEGG" id="erc:Ecym_5443"/>
<accession>I6NDQ2</accession>
<reference evidence="2 3" key="1">
    <citation type="journal article" date="2011" name="G3 (Bethesda)">
        <title>Genome evolution in the Eremothecium clade of the Saccharomyces complex revealed by comparative genomics.</title>
        <authorList>
            <person name="Wendland J."/>
            <person name="Walther A."/>
        </authorList>
    </citation>
    <scope>NUCLEOTIDE SEQUENCE [LARGE SCALE GENOMIC DNA]</scope>
    <source>
        <strain evidence="3">CBS 270.75 / DBVPG 7215 / KCTC 17166 / NRRL Y-17582</strain>
    </source>
</reference>
<feature type="compositionally biased region" description="Basic and acidic residues" evidence="1">
    <location>
        <begin position="1"/>
        <end position="33"/>
    </location>
</feature>
<name>I6NDQ2_ERECY</name>
<dbReference type="GeneID" id="11468538"/>
<dbReference type="FunCoup" id="I6NDQ2">
    <property type="interactions" value="41"/>
</dbReference>
<feature type="compositionally biased region" description="Low complexity" evidence="1">
    <location>
        <begin position="34"/>
        <end position="45"/>
    </location>
</feature>
<keyword evidence="3" id="KW-1185">Reference proteome</keyword>
<dbReference type="AlphaFoldDB" id="I6NDQ2"/>
<evidence type="ECO:0000256" key="1">
    <source>
        <dbReference type="SAM" id="MobiDB-lite"/>
    </source>
</evidence>
<sequence length="274" mass="30950">MPLSQQDERSTSRVREDLISSEHGAENCKERLTSGRGSISSIGSSKAAGQHEDSDLDELFSPLHNQFSSFSECDDENDEDFEFLNTSYPKRFNRQVYWDDETLMGDSRKTSNNNGGSAESQLYTVSESTWEPIFNVDDMVVSENKDFWKNIETTSTTEEQLLPFSNDAWPWNQQSVLNTTSTPSIHTVADSLEDFINSSIVGDSNVPLSSDSFQYKIKKLSFRDSEGKLSLDASNGSQRNCLNRRRIEKKAIRRKSAVREMFCPGVGIGEFMLL</sequence>
<evidence type="ECO:0000313" key="3">
    <source>
        <dbReference type="Proteomes" id="UP000006790"/>
    </source>
</evidence>
<dbReference type="HOGENOM" id="CLU_912358_0_0_1"/>